<dbReference type="SUPFAM" id="SSF50129">
    <property type="entry name" value="GroES-like"/>
    <property type="match status" value="1"/>
</dbReference>
<dbReference type="Proteomes" id="UP000563524">
    <property type="component" value="Unassembled WGS sequence"/>
</dbReference>
<dbReference type="Pfam" id="PF08240">
    <property type="entry name" value="ADH_N"/>
    <property type="match status" value="1"/>
</dbReference>
<dbReference type="GO" id="GO:0016651">
    <property type="term" value="F:oxidoreductase activity, acting on NAD(P)H"/>
    <property type="evidence" value="ECO:0007669"/>
    <property type="project" value="TreeGrafter"/>
</dbReference>
<evidence type="ECO:0000313" key="5">
    <source>
        <dbReference type="Proteomes" id="UP000563524"/>
    </source>
</evidence>
<dbReference type="InterPro" id="IPR036291">
    <property type="entry name" value="NAD(P)-bd_dom_sf"/>
</dbReference>
<dbReference type="PANTHER" id="PTHR48106:SF8">
    <property type="entry name" value="OS02G0805600 PROTEIN"/>
    <property type="match status" value="1"/>
</dbReference>
<comment type="caution">
    <text evidence="4">The sequence shown here is derived from an EMBL/GenBank/DDBJ whole genome shotgun (WGS) entry which is preliminary data.</text>
</comment>
<dbReference type="NCBIfam" id="TIGR02824">
    <property type="entry name" value="quinone_pig3"/>
    <property type="match status" value="1"/>
</dbReference>
<dbReference type="RefSeq" id="WP_221400908.1">
    <property type="nucleotide sequence ID" value="NZ_JACHOB010000002.1"/>
</dbReference>
<keyword evidence="2" id="KW-0560">Oxidoreductase</keyword>
<dbReference type="Gene3D" id="3.90.180.10">
    <property type="entry name" value="Medium-chain alcohol dehydrogenases, catalytic domain"/>
    <property type="match status" value="1"/>
</dbReference>
<proteinExistence type="predicted"/>
<dbReference type="Pfam" id="PF13602">
    <property type="entry name" value="ADH_zinc_N_2"/>
    <property type="match status" value="1"/>
</dbReference>
<evidence type="ECO:0000259" key="3">
    <source>
        <dbReference type="SMART" id="SM00829"/>
    </source>
</evidence>
<evidence type="ECO:0000256" key="2">
    <source>
        <dbReference type="ARBA" id="ARBA00023002"/>
    </source>
</evidence>
<dbReference type="AlphaFoldDB" id="A0A840I3T2"/>
<accession>A0A840I3T2</accession>
<dbReference type="SMART" id="SM00829">
    <property type="entry name" value="PKS_ER"/>
    <property type="match status" value="1"/>
</dbReference>
<organism evidence="4 5">
    <name type="scientific">Parvularcula dongshanensis</name>
    <dbReference type="NCBI Taxonomy" id="1173995"/>
    <lineage>
        <taxon>Bacteria</taxon>
        <taxon>Pseudomonadati</taxon>
        <taxon>Pseudomonadota</taxon>
        <taxon>Alphaproteobacteria</taxon>
        <taxon>Parvularculales</taxon>
        <taxon>Parvularculaceae</taxon>
        <taxon>Parvularcula</taxon>
    </lineage>
</organism>
<dbReference type="InterPro" id="IPR020843">
    <property type="entry name" value="ER"/>
</dbReference>
<gene>
    <name evidence="4" type="ORF">GGQ59_001214</name>
</gene>
<reference evidence="4 5" key="1">
    <citation type="submission" date="2020-08" db="EMBL/GenBank/DDBJ databases">
        <title>Genomic Encyclopedia of Type Strains, Phase IV (KMG-IV): sequencing the most valuable type-strain genomes for metagenomic binning, comparative biology and taxonomic classification.</title>
        <authorList>
            <person name="Goeker M."/>
        </authorList>
    </citation>
    <scope>NUCLEOTIDE SEQUENCE [LARGE SCALE GENOMIC DNA]</scope>
    <source>
        <strain evidence="4 5">DSM 102850</strain>
    </source>
</reference>
<keyword evidence="5" id="KW-1185">Reference proteome</keyword>
<sequence>MSQAVFAARPGGPEVLELRSVDLSPPGPHEVLITVRAAGVNRPDLLQRHGAYPPPPGAPQSLGLEVAGVIEAVGSDVSGLAVGDAVMALLSGGGYATHALCAAGTVLPKPQALSFEEAAAFPETAFTVWTNVFEAGGLRPGERLLVHGATSGIGTMAGKMARAFGAEAYGTAGSAKRARSAEALGYARCFDYRREDWTALTQADGGADVVLDMVGGDYLARNVALLRPGGRHVSIAFLGGTEGTLDIRAVMTKRLTVTGSTLRARPPEEKARLAAEVRRCVLPKLAAGEVTPVIDKVFPLAHAADAHRHLEAGGHVGKVVLTV</sequence>
<dbReference type="EMBL" id="JACHOB010000002">
    <property type="protein sequence ID" value="MBB4658700.1"/>
    <property type="molecule type" value="Genomic_DNA"/>
</dbReference>
<evidence type="ECO:0000256" key="1">
    <source>
        <dbReference type="ARBA" id="ARBA00022857"/>
    </source>
</evidence>
<protein>
    <submittedName>
        <fullName evidence="4">Putative PIG3 family NAD(P)H quinone oxidoreductase</fullName>
    </submittedName>
</protein>
<dbReference type="InterPro" id="IPR011032">
    <property type="entry name" value="GroES-like_sf"/>
</dbReference>
<name>A0A840I3T2_9PROT</name>
<dbReference type="InterPro" id="IPR014189">
    <property type="entry name" value="Quinone_OxRdtase_PIG3"/>
</dbReference>
<dbReference type="Gene3D" id="3.40.50.720">
    <property type="entry name" value="NAD(P)-binding Rossmann-like Domain"/>
    <property type="match status" value="1"/>
</dbReference>
<dbReference type="SUPFAM" id="SSF51735">
    <property type="entry name" value="NAD(P)-binding Rossmann-fold domains"/>
    <property type="match status" value="1"/>
</dbReference>
<keyword evidence="1" id="KW-0521">NADP</keyword>
<dbReference type="GO" id="GO:0070402">
    <property type="term" value="F:NADPH binding"/>
    <property type="evidence" value="ECO:0007669"/>
    <property type="project" value="TreeGrafter"/>
</dbReference>
<evidence type="ECO:0000313" key="4">
    <source>
        <dbReference type="EMBL" id="MBB4658700.1"/>
    </source>
</evidence>
<dbReference type="PANTHER" id="PTHR48106">
    <property type="entry name" value="QUINONE OXIDOREDUCTASE PIG3-RELATED"/>
    <property type="match status" value="1"/>
</dbReference>
<dbReference type="InterPro" id="IPR013154">
    <property type="entry name" value="ADH-like_N"/>
</dbReference>
<dbReference type="CDD" id="cd05276">
    <property type="entry name" value="p53_inducible_oxidoreductase"/>
    <property type="match status" value="1"/>
</dbReference>
<feature type="domain" description="Enoyl reductase (ER)" evidence="3">
    <location>
        <begin position="11"/>
        <end position="321"/>
    </location>
</feature>